<protein>
    <submittedName>
        <fullName evidence="1">Uncharacterized protein</fullName>
    </submittedName>
</protein>
<dbReference type="Proteomes" id="UP000050378">
    <property type="component" value="Unassembled WGS sequence"/>
</dbReference>
<reference evidence="1 2" key="1">
    <citation type="submission" date="2015-09" db="EMBL/GenBank/DDBJ databases">
        <title>Draft Genome Sequence of Pseudoalteromonas lipolytica UCD-48B.</title>
        <authorList>
            <person name="Krusor M."/>
            <person name="Coil D.A."/>
            <person name="Lang J.M."/>
            <person name="Eisen J.A."/>
            <person name="Alexiev A."/>
        </authorList>
    </citation>
    <scope>NUCLEOTIDE SEQUENCE [LARGE SCALE GENOMIC DNA]</scope>
    <source>
        <strain evidence="1 2">UCD-48B</strain>
    </source>
</reference>
<dbReference type="EMBL" id="LJTC01000024">
    <property type="protein sequence ID" value="KPM75910.1"/>
    <property type="molecule type" value="Genomic_DNA"/>
</dbReference>
<name>A0A0P7DHL7_9GAMM</name>
<dbReference type="PATRIC" id="fig|570156.3.peg.2375"/>
<evidence type="ECO:0000313" key="1">
    <source>
        <dbReference type="EMBL" id="KPM75910.1"/>
    </source>
</evidence>
<gene>
    <name evidence="1" type="ORF">AOG27_20830</name>
</gene>
<evidence type="ECO:0000313" key="2">
    <source>
        <dbReference type="Proteomes" id="UP000050378"/>
    </source>
</evidence>
<dbReference type="STRING" id="570156.AOG27_20830"/>
<sequence length="987" mass="115108">MAKNRKSSFRKKVRSSVSKTGYNFIDEMNNLKKIKNVVSFREALDKKLTNPNFKLNLHNNQELYRDKFRKSNSVFPKSEFLKELYIAVVKINKNITLINEFCKIKSEFERCFLLGEIDEAHLCLEEARALTGLSYWYLESKLSVLAWEADNTKLSAFYKSIHSLELEPVEIRDFDLLFDKAIESIPADRVDFSLDSLIDGVSLDCADYSTIDFLFRFNPLKETDYESVLRYFGPCNIVDIFLSTTRIVYCKYANEKLNGQALDIIKMIVGIKDRKWFNFNLIVNGEVNVSSKETAFLRICDEYIKGEYEKVVNLCEEVLYKWPDFSSVYEFYINSLYNTNIKSGFSSSTLLGQIFESVIQYVSSRGCLDVNVINKKIYQNQSLDSLQIINLIKSKNNILTQNNSAKVIYRFLDIGCTTVNPFQKSNYDDGSLFYHLNSISDLSKVNDQIPNYRILKRKADEKFEIASYREAADAYKSIQDFPKHFEDELMIKEIFCLLKSGDIELSVKKLCENYFKKNINMERFPCTEFLYEIENYPHELPINIQLIIVIYILVEVTNSDKHIISMYFDDFMDELEIDFPSDILPNSQEERFLLEFVLSVDVLEGVHICRKIYEGSSHLMFDRVLILSSLLDIETCENKKELFKNEISFLGHKYAKNFSLKDLSPGKIEVDRAALAAKAVERNKDSYLKITHALKNEFQLPELDEFGNFLGEEVISLRESFTYAYQLLLDIRDLYTLDEYFGLDYSLNTDIRHNGIVPVIRSVFEAHGLLSNKVNGVYKDNVEFERRYKRILKVHFYKAMQEELKDFSSEIDTRINNLKTRVIKIITNEKDDQERIFKFIISEVDVNKLLTLINAGSTYVETIDYCFQHLEKLTERSMEVGRELLLEGLDKEFTKKLTKLHQSLAKIGRGNDDFLERISLTKNDLRNTLQEVSEWLAFSNKTGDDFSIDFPLYEAKLFVEKIFPKVKINLEITNLLEGEQYNGRILN</sequence>
<feature type="non-terminal residue" evidence="1">
    <location>
        <position position="987"/>
    </location>
</feature>
<proteinExistence type="predicted"/>
<comment type="caution">
    <text evidence="1">The sequence shown here is derived from an EMBL/GenBank/DDBJ whole genome shotgun (WGS) entry which is preliminary data.</text>
</comment>
<organism evidence="1 2">
    <name type="scientific">Pseudoalteromonas lipolytica</name>
    <dbReference type="NCBI Taxonomy" id="570156"/>
    <lineage>
        <taxon>Bacteria</taxon>
        <taxon>Pseudomonadati</taxon>
        <taxon>Pseudomonadota</taxon>
        <taxon>Gammaproteobacteria</taxon>
        <taxon>Alteromonadales</taxon>
        <taxon>Pseudoalteromonadaceae</taxon>
        <taxon>Pseudoalteromonas</taxon>
    </lineage>
</organism>
<accession>A0A0P7DHL7</accession>
<dbReference type="OrthoDB" id="6402841at2"/>
<dbReference type="AlphaFoldDB" id="A0A0P7DHL7"/>
<dbReference type="RefSeq" id="WP_152967177.1">
    <property type="nucleotide sequence ID" value="NZ_LJTC01000024.1"/>
</dbReference>